<organism evidence="1 2">
    <name type="scientific">Stephania yunnanensis</name>
    <dbReference type="NCBI Taxonomy" id="152371"/>
    <lineage>
        <taxon>Eukaryota</taxon>
        <taxon>Viridiplantae</taxon>
        <taxon>Streptophyta</taxon>
        <taxon>Embryophyta</taxon>
        <taxon>Tracheophyta</taxon>
        <taxon>Spermatophyta</taxon>
        <taxon>Magnoliopsida</taxon>
        <taxon>Ranunculales</taxon>
        <taxon>Menispermaceae</taxon>
        <taxon>Menispermoideae</taxon>
        <taxon>Cissampelideae</taxon>
        <taxon>Stephania</taxon>
    </lineage>
</organism>
<keyword evidence="2" id="KW-1185">Reference proteome</keyword>
<dbReference type="AlphaFoldDB" id="A0AAP0ECE0"/>
<comment type="caution">
    <text evidence="1">The sequence shown here is derived from an EMBL/GenBank/DDBJ whole genome shotgun (WGS) entry which is preliminary data.</text>
</comment>
<reference evidence="1 2" key="1">
    <citation type="submission" date="2024-01" db="EMBL/GenBank/DDBJ databases">
        <title>Genome assemblies of Stephania.</title>
        <authorList>
            <person name="Yang L."/>
        </authorList>
    </citation>
    <scope>NUCLEOTIDE SEQUENCE [LARGE SCALE GENOMIC DNA]</scope>
    <source>
        <strain evidence="1">YNDBR</strain>
        <tissue evidence="1">Leaf</tissue>
    </source>
</reference>
<dbReference type="Gene3D" id="2.40.50.140">
    <property type="entry name" value="Nucleic acid-binding proteins"/>
    <property type="match status" value="1"/>
</dbReference>
<gene>
    <name evidence="1" type="ORF">Syun_028952</name>
</gene>
<evidence type="ECO:0000313" key="2">
    <source>
        <dbReference type="Proteomes" id="UP001420932"/>
    </source>
</evidence>
<dbReference type="EMBL" id="JBBNAF010000013">
    <property type="protein sequence ID" value="KAK9086558.1"/>
    <property type="molecule type" value="Genomic_DNA"/>
</dbReference>
<name>A0AAP0ECE0_9MAGN</name>
<evidence type="ECO:0008006" key="3">
    <source>
        <dbReference type="Google" id="ProtNLM"/>
    </source>
</evidence>
<proteinExistence type="predicted"/>
<dbReference type="InterPro" id="IPR012340">
    <property type="entry name" value="NA-bd_OB-fold"/>
</dbReference>
<protein>
    <recommendedName>
        <fullName evidence="3">Replication factor A C-terminal domain-containing protein</fullName>
    </recommendedName>
</protein>
<dbReference type="Proteomes" id="UP001420932">
    <property type="component" value="Unassembled WGS sequence"/>
</dbReference>
<sequence>MVKDTTGTTTFVIFNKQAENLLDTSANKLISSKRCVCARFSEEGVSSQSISLCLLSINLCSSFSSSKNLELPVDLDPSKADLFVES</sequence>
<evidence type="ECO:0000313" key="1">
    <source>
        <dbReference type="EMBL" id="KAK9086558.1"/>
    </source>
</evidence>
<accession>A0AAP0ECE0</accession>